<evidence type="ECO:0000256" key="5">
    <source>
        <dbReference type="ARBA" id="ARBA00038092"/>
    </source>
</evidence>
<evidence type="ECO:0000256" key="4">
    <source>
        <dbReference type="ARBA" id="ARBA00022801"/>
    </source>
</evidence>
<dbReference type="PANTHER" id="PTHR46042">
    <property type="entry name" value="DIPHTHINE METHYLTRANSFERASE"/>
    <property type="match status" value="1"/>
</dbReference>
<comment type="similarity">
    <text evidence="5">Belongs to the DPH7 family.</text>
</comment>
<feature type="repeat" description="WD" evidence="8">
    <location>
        <begin position="160"/>
        <end position="179"/>
    </location>
</feature>
<dbReference type="EC" id="3.1.1.97" evidence="6"/>
<dbReference type="EMBL" id="CAJEWN010000274">
    <property type="protein sequence ID" value="CAD2176371.1"/>
    <property type="molecule type" value="Genomic_DNA"/>
</dbReference>
<dbReference type="InterPro" id="IPR001680">
    <property type="entry name" value="WD40_rpt"/>
</dbReference>
<reference evidence="9 10" key="1">
    <citation type="submission" date="2020-08" db="EMBL/GenBank/DDBJ databases">
        <authorList>
            <person name="Koutsovoulos G."/>
            <person name="Danchin GJ E."/>
        </authorList>
    </citation>
    <scope>NUCLEOTIDE SEQUENCE [LARGE SCALE GENOMIC DNA]</scope>
</reference>
<evidence type="ECO:0000256" key="2">
    <source>
        <dbReference type="ARBA" id="ARBA00022574"/>
    </source>
</evidence>
<proteinExistence type="inferred from homology"/>
<dbReference type="Proteomes" id="UP000580250">
    <property type="component" value="Unassembled WGS sequence"/>
</dbReference>
<organism evidence="9 10">
    <name type="scientific">Meloidogyne enterolobii</name>
    <name type="common">Root-knot nematode worm</name>
    <name type="synonym">Meloidogyne mayaguensis</name>
    <dbReference type="NCBI Taxonomy" id="390850"/>
    <lineage>
        <taxon>Eukaryota</taxon>
        <taxon>Metazoa</taxon>
        <taxon>Ecdysozoa</taxon>
        <taxon>Nematoda</taxon>
        <taxon>Chromadorea</taxon>
        <taxon>Rhabditida</taxon>
        <taxon>Tylenchina</taxon>
        <taxon>Tylenchomorpha</taxon>
        <taxon>Tylenchoidea</taxon>
        <taxon>Meloidogynidae</taxon>
        <taxon>Meloidogyninae</taxon>
        <taxon>Meloidogyne</taxon>
    </lineage>
</organism>
<dbReference type="PROSITE" id="PS50082">
    <property type="entry name" value="WD_REPEATS_2"/>
    <property type="match status" value="1"/>
</dbReference>
<keyword evidence="4" id="KW-0378">Hydrolase</keyword>
<dbReference type="GO" id="GO:0005737">
    <property type="term" value="C:cytoplasm"/>
    <property type="evidence" value="ECO:0007669"/>
    <property type="project" value="TreeGrafter"/>
</dbReference>
<dbReference type="GO" id="GO:0061685">
    <property type="term" value="F:diphthine methylesterase activity"/>
    <property type="evidence" value="ECO:0007669"/>
    <property type="project" value="UniProtKB-EC"/>
</dbReference>
<evidence type="ECO:0000256" key="8">
    <source>
        <dbReference type="PROSITE-ProRule" id="PRU00221"/>
    </source>
</evidence>
<evidence type="ECO:0000256" key="6">
    <source>
        <dbReference type="ARBA" id="ARBA00039131"/>
    </source>
</evidence>
<accession>A0A6V7VQD8</accession>
<dbReference type="GO" id="GO:0017183">
    <property type="term" value="P:protein histidyl modification to diphthamide"/>
    <property type="evidence" value="ECO:0007669"/>
    <property type="project" value="TreeGrafter"/>
</dbReference>
<evidence type="ECO:0000256" key="3">
    <source>
        <dbReference type="ARBA" id="ARBA00022737"/>
    </source>
</evidence>
<evidence type="ECO:0000313" key="10">
    <source>
        <dbReference type="Proteomes" id="UP000580250"/>
    </source>
</evidence>
<comment type="pathway">
    <text evidence="1">Protein modification; peptidyl-diphthamide biosynthesis.</text>
</comment>
<dbReference type="PANTHER" id="PTHR46042:SF1">
    <property type="entry name" value="DIPHTHINE METHYLTRANSFERASE"/>
    <property type="match status" value="1"/>
</dbReference>
<evidence type="ECO:0000256" key="7">
    <source>
        <dbReference type="ARBA" id="ARBA00047551"/>
    </source>
</evidence>
<protein>
    <recommendedName>
        <fullName evidence="6">methylated diphthine methylhydrolase</fullName>
        <ecNumber evidence="6">3.1.1.97</ecNumber>
    </recommendedName>
</protein>
<sequence length="325" mass="36762">MKCLTTKLEKKPASSQIFRDGEDLLVGTYQLNSNINSVSSYAGELFLIRTEDLTVRCSLDLGAGIFRFILDNDKCVLALTDGRLVIVKYNNENLFSTAQFKVCSQMLLDCSILNDRILSTNTQGQIFLVNVEDGSFVSNCGHKSKYGLDECEVWCCSWINGQTYATGAEDGILKIWDLRCSFSSGEQQKIEHSAGVTSLYKLNDDYQIMSGSYDDNLRLFDWRNLNKPLSTLKLNGGIWEVSLIENDYFILACMYGGASIIQKSANSTLKLVHSWQSNNPTDLCYSAKAIPIKENEENEIKLKIFTCFFNDYSVRKELIKIKRNF</sequence>
<dbReference type="InterPro" id="IPR052415">
    <property type="entry name" value="Diphthine_MTase"/>
</dbReference>
<dbReference type="SMART" id="SM00320">
    <property type="entry name" value="WD40"/>
    <property type="match status" value="2"/>
</dbReference>
<comment type="caution">
    <text evidence="9">The sequence shown here is derived from an EMBL/GenBank/DDBJ whole genome shotgun (WGS) entry which is preliminary data.</text>
</comment>
<keyword evidence="2 8" id="KW-0853">WD repeat</keyword>
<dbReference type="OrthoDB" id="1930760at2759"/>
<comment type="catalytic activity">
    <reaction evidence="7">
        <text>diphthine methyl ester-[translation elongation factor 2] + H2O = diphthine-[translation elongation factor 2] + methanol + H(+)</text>
        <dbReference type="Rhea" id="RHEA:42656"/>
        <dbReference type="Rhea" id="RHEA-COMP:10172"/>
        <dbReference type="Rhea" id="RHEA-COMP:10173"/>
        <dbReference type="ChEBI" id="CHEBI:15377"/>
        <dbReference type="ChEBI" id="CHEBI:15378"/>
        <dbReference type="ChEBI" id="CHEBI:17790"/>
        <dbReference type="ChEBI" id="CHEBI:79005"/>
        <dbReference type="ChEBI" id="CHEBI:82696"/>
        <dbReference type="EC" id="3.1.1.97"/>
    </reaction>
</comment>
<dbReference type="Gene3D" id="2.130.10.10">
    <property type="entry name" value="YVTN repeat-like/Quinoprotein amine dehydrogenase"/>
    <property type="match status" value="1"/>
</dbReference>
<dbReference type="AlphaFoldDB" id="A0A6V7VQD8"/>
<name>A0A6V7VQD8_MELEN</name>
<dbReference type="SUPFAM" id="SSF50978">
    <property type="entry name" value="WD40 repeat-like"/>
    <property type="match status" value="1"/>
</dbReference>
<evidence type="ECO:0000256" key="1">
    <source>
        <dbReference type="ARBA" id="ARBA00005156"/>
    </source>
</evidence>
<dbReference type="InterPro" id="IPR036322">
    <property type="entry name" value="WD40_repeat_dom_sf"/>
</dbReference>
<keyword evidence="3" id="KW-0677">Repeat</keyword>
<evidence type="ECO:0000313" key="9">
    <source>
        <dbReference type="EMBL" id="CAD2176371.1"/>
    </source>
</evidence>
<dbReference type="InterPro" id="IPR015943">
    <property type="entry name" value="WD40/YVTN_repeat-like_dom_sf"/>
</dbReference>
<gene>
    <name evidence="9" type="ORF">MENT_LOCUS28172</name>
</gene>
<dbReference type="Pfam" id="PF00400">
    <property type="entry name" value="WD40"/>
    <property type="match status" value="2"/>
</dbReference>